<dbReference type="EMBL" id="CADCTU010000881">
    <property type="protein sequence ID" value="CAA9361016.1"/>
    <property type="molecule type" value="Genomic_DNA"/>
</dbReference>
<evidence type="ECO:0000313" key="2">
    <source>
        <dbReference type="EMBL" id="CAA9361016.1"/>
    </source>
</evidence>
<reference evidence="2" key="1">
    <citation type="submission" date="2020-02" db="EMBL/GenBank/DDBJ databases">
        <authorList>
            <person name="Meier V. D."/>
        </authorList>
    </citation>
    <scope>NUCLEOTIDE SEQUENCE</scope>
    <source>
        <strain evidence="2">AVDCRST_MAG11</strain>
    </source>
</reference>
<feature type="non-terminal residue" evidence="2">
    <location>
        <position position="1"/>
    </location>
</feature>
<feature type="compositionally biased region" description="Basic and acidic residues" evidence="1">
    <location>
        <begin position="151"/>
        <end position="160"/>
    </location>
</feature>
<name>A0A6J4MJ26_9BACT</name>
<proteinExistence type="predicted"/>
<accession>A0A6J4MJ26</accession>
<feature type="compositionally biased region" description="Basic residues" evidence="1">
    <location>
        <begin position="124"/>
        <end position="133"/>
    </location>
</feature>
<organism evidence="2">
    <name type="scientific">uncultured Gemmatimonadaceae bacterium</name>
    <dbReference type="NCBI Taxonomy" id="246130"/>
    <lineage>
        <taxon>Bacteria</taxon>
        <taxon>Pseudomonadati</taxon>
        <taxon>Gemmatimonadota</taxon>
        <taxon>Gemmatimonadia</taxon>
        <taxon>Gemmatimonadales</taxon>
        <taxon>Gemmatimonadaceae</taxon>
        <taxon>environmental samples</taxon>
    </lineage>
</organism>
<protein>
    <submittedName>
        <fullName evidence="2">Uncharacterized protein</fullName>
    </submittedName>
</protein>
<feature type="region of interest" description="Disordered" evidence="1">
    <location>
        <begin position="1"/>
        <end position="177"/>
    </location>
</feature>
<sequence>RRANRGIGRGAGPRAARRRAARGLAPPRRGRHRARAGVLRRAAAPGEPPHAGPGHHQPLRRPDAARGVPGRARERGAARLAGGDDPRAVPRDGARRRGLGAAHGEQRQRPGAGAPRRRLPDGRRPRRERRRPVGARARPREPVGRRRARARERELLQRDAHVRRRGAAHGRGDRAGV</sequence>
<feature type="compositionally biased region" description="Basic and acidic residues" evidence="1">
    <location>
        <begin position="71"/>
        <end position="95"/>
    </location>
</feature>
<feature type="non-terminal residue" evidence="2">
    <location>
        <position position="177"/>
    </location>
</feature>
<dbReference type="AlphaFoldDB" id="A0A6J4MJ26"/>
<feature type="compositionally biased region" description="Low complexity" evidence="1">
    <location>
        <begin position="36"/>
        <end position="45"/>
    </location>
</feature>
<evidence type="ECO:0000256" key="1">
    <source>
        <dbReference type="SAM" id="MobiDB-lite"/>
    </source>
</evidence>
<gene>
    <name evidence="2" type="ORF">AVDCRST_MAG11-4117</name>
</gene>